<proteinExistence type="predicted"/>
<organism evidence="1 2">
    <name type="scientific">Amedibacillus dolichus CAG:375</name>
    <dbReference type="NCBI Taxonomy" id="1263076"/>
    <lineage>
        <taxon>Bacteria</taxon>
        <taxon>Bacillati</taxon>
        <taxon>Bacillota</taxon>
        <taxon>Erysipelotrichia</taxon>
        <taxon>Erysipelotrichales</taxon>
        <taxon>Erysipelotrichaceae</taxon>
        <taxon>Amedibacillus</taxon>
    </lineage>
</organism>
<protein>
    <submittedName>
        <fullName evidence="1">Uncharacterized protein</fullName>
    </submittedName>
</protein>
<comment type="caution">
    <text evidence="1">The sequence shown here is derived from an EMBL/GenBank/DDBJ whole genome shotgun (WGS) entry which is preliminary data.</text>
</comment>
<evidence type="ECO:0000313" key="1">
    <source>
        <dbReference type="EMBL" id="CDE23011.1"/>
    </source>
</evidence>
<name>R7G7S6_9FIRM</name>
<dbReference type="Gene3D" id="1.10.8.200">
    <property type="entry name" value="Replisome organizer (g39p helicase loader/inhibitor protein)"/>
    <property type="match status" value="1"/>
</dbReference>
<gene>
    <name evidence="1" type="ORF">BN631_01481</name>
</gene>
<dbReference type="EMBL" id="CBIN010000185">
    <property type="protein sequence ID" value="CDE23011.1"/>
    <property type="molecule type" value="Genomic_DNA"/>
</dbReference>
<sequence length="216" mass="24658">MDFRETTKIMSVIKQTYQSFNKDVPLEKLDGTIKIWQSIFEDYTYTEVALGLKSFIANDTKGFAPVPGQIIDYIQKLKSPVCIDADKAWNLVFKALGDSIHNSKAEFDKLPPEVQAGVGSHEQLRTWATMNTDELQTVVASNFKRGYTTRVKEIKEYEKLPTQARCMIDQLVEAKRIGLEKSQPNELTSQSNIQIGTEDFNEAEMIELQNQLKRRS</sequence>
<evidence type="ECO:0000313" key="2">
    <source>
        <dbReference type="Proteomes" id="UP000018093"/>
    </source>
</evidence>
<dbReference type="AlphaFoldDB" id="R7G7S6"/>
<dbReference type="RefSeq" id="WP_022420733.1">
    <property type="nucleotide sequence ID" value="NZ_FR898595.1"/>
</dbReference>
<reference evidence="1" key="1">
    <citation type="submission" date="2012-11" db="EMBL/GenBank/DDBJ databases">
        <title>Dependencies among metagenomic species, viruses, plasmids and units of genetic variation.</title>
        <authorList>
            <person name="Nielsen H.B."/>
            <person name="Almeida M."/>
            <person name="Juncker A.S."/>
            <person name="Rasmussen S."/>
            <person name="Li J."/>
            <person name="Sunagawa S."/>
            <person name="Plichta D."/>
            <person name="Gautier L."/>
            <person name="Le Chatelier E."/>
            <person name="Peletier E."/>
            <person name="Bonde I."/>
            <person name="Nielsen T."/>
            <person name="Manichanh C."/>
            <person name="Arumugam M."/>
            <person name="Batto J."/>
            <person name="Santos M.B.Q.D."/>
            <person name="Blom N."/>
            <person name="Borruel N."/>
            <person name="Burgdorf K.S."/>
            <person name="Boumezbeur F."/>
            <person name="Casellas F."/>
            <person name="Dore J."/>
            <person name="Guarner F."/>
            <person name="Hansen T."/>
            <person name="Hildebrand F."/>
            <person name="Kaas R.S."/>
            <person name="Kennedy S."/>
            <person name="Kristiansen K."/>
            <person name="Kultima J.R."/>
            <person name="Leonard P."/>
            <person name="Levenez F."/>
            <person name="Lund O."/>
            <person name="Moumen B."/>
            <person name="Le Paslier D."/>
            <person name="Pons N."/>
            <person name="Pedersen O."/>
            <person name="Prifti E."/>
            <person name="Qin J."/>
            <person name="Raes J."/>
            <person name="Tap J."/>
            <person name="Tims S."/>
            <person name="Ussery D.W."/>
            <person name="Yamada T."/>
            <person name="MetaHit consortium"/>
            <person name="Renault P."/>
            <person name="Sicheritz-Ponten T."/>
            <person name="Bork P."/>
            <person name="Wang J."/>
            <person name="Brunak S."/>
            <person name="Ehrlich S.D."/>
        </authorList>
    </citation>
    <scope>NUCLEOTIDE SEQUENCE [LARGE SCALE GENOMIC DNA]</scope>
</reference>
<dbReference type="Proteomes" id="UP000018093">
    <property type="component" value="Unassembled WGS sequence"/>
</dbReference>
<accession>R7G7S6</accession>